<dbReference type="NCBIfam" id="TIGR04183">
    <property type="entry name" value="Por_Secre_tail"/>
    <property type="match status" value="1"/>
</dbReference>
<sequence length="2841" mass="303239">MSCYNVKTLSFTNAGSYIPNSGRVFILAVGDFRSVATGNWTNTATWQSFDGTTWGVPANYPAFNASTAGTKVFIKNGHTVTLDDTPMEEIGTLSIDPSGALTISGDYDLRYRGEFLNCGTYTPNNGVLVKVNIGDYRTTGTGNWNSVSTWEKFNGTAWVAATDFPGQTTPMSSGTVVIRKGHAITSPTTPQEINNLLIEITASLTISGGQSITALGSVINYGTVTGQLTFGTAGDYRTKIFKDSIGDYRSNGSGDWNSVATWQRYNGTTWVAATDYPGQTPMSSGKVLIQNGHNVTVTASQSGIFNLEIATGGTLTINASQTLTVNNVFRNNGTLGGAGTLIGSTSYAWSDYRVWEKYTGTNWIDVLPGDYPAKNTSVNPPKVSIMSGYTINADVTPFEDTQNVTIFAGGTLNFIGTNTMRSRTAPVINGTCTTCASAVVIPANGDYRSLTGNWSALATWQQFNGTTWVSATDYPGQTAPLSNTQQVFVRATTTVNLNLTPIEDIGRVFLENGGTLEIDNPSNTAGYSLRARNSMTNNGTFVSGTGTYVVVATGDYRTAGSGNWGTDATWQEFDGTTWNSTSAGEYPGATSASSFNSRVFVRTGHTVTHNISPPEDIGALFIEYSGKIDMTTCHNLKIRGTTTLIPDGTPAITGVSEETGAQRFIKIKIGDYRSNVATGNWSAAASWQKFNGTTWIAAPESPGAIAPTPGQNIIIRSGHDITFNATPAQTIVNIYVENGGTLTNGAATSIQISGRNVTDTGQQCGTVTETDFVYLASATYYQSRNATGNWSNPNDWEIFSDAAFTMLIGTATDYPGERKPISTSQIVRIKAGHTMNVDISPFEDIITLQVHGTLNFAGGYNLKVWGSSIGGGVTNIASGVINNTSNTDLPGPGTVTNTVGGGTITFISLGDYRSLGSGNWSDVSNWQFFNASSQWISATTYPGQGIPVTPAEGQSVIIRTGHTITANIGMPTASGGSVNIVDLVIEDGATLSPNAGSNISIRRDMINHGTFTANTGDITFVLNLSGAIKGSASSTNFIFNNFTYNKTGGTLSTRNNFRIRGNFANNSSGAANFTATSPSTILFDGNKTQLMNSTVTNPLVNVTFYNMSLTNAATNVINSIPFFVSNDLNITSNARLTNNVVFSTVAPYSVTTPRAVIVLNTLSADAAVGSQFINSTNAGLVYRGTAVPFTGQPNKLVATATNNTVVYDLGADQLVYPTNYFNLTARSAVANTTKTINVNQQFYNVTGLLSVEGDGTIFNVNDESPAGQRYGRLLNQRVNIRTGARYSYIPNDSTDTNGNGDISRYNGPGTPADLYLASNFSGKFNAMRASNNGSNEITSSHLNDIRFNRTGAGSVYAVRNVNIPDVANGAVVRFDIVGAVNSAVANSAAKILIGNGFGDNATIDGTVAARLDINFRNSNQVSITHQPSNTGVVGDFLPNTGSRRRTITWFINTSAGSLNYTPPNGGTTVTLPANQVHVWNGTTRYTATTLGVVTNSAAMNALKIILDNGSGSFTLENIKVNPIAELLTGTYTQTNLGSNPLCINLGADFNITLNGGTAAPYSTNSPASFVYNPKNEFIFHLSAPDGSFTNFTEVGRKAATSLNGSVNLIIPATIQPTMATGSNFRIRVISTDPPMVAERSLNDLAIRSYSIVRDVDSSLPVTQAITTTPPNQFTDVFRVNGSGINTYQWKVTKVGGGTYNIVGATSATFQADGTKFNNSMMASAGIHFPEGVGVYELFCEVNTTSCGTRETQRVRIILECAGCAKNSAASACPKNITFNGDFEAGPASGSGFVGTTTGIFPAALPDPNNNDAEGVIPYNGNGGYGAPLGDMYFVTDPNAAGNAYNSRVQTYTAGYLAGGTAQLRFNTPYGFSTEYGYSNSSYTPPHVPDNVNASPNDYDRDMGREAELRASVCSGSMNPENTWAVTDNPRRYHSNFCNATGGAAPINCGTNNTGEWRAGVPGMGSSLGTQGPPFISTPFEVITSGSTPAGAAATYPNGNFSPSGNRFLTANASPFTANKVWSQRFKVRKNTDYVFSFWAVNLNNVSSNYGVYANCSQIGNNIVLSGNTTRCVWRQYTFLWNSGELSTVELSIRNTSTVRSGNDLSIDDIMFYRCDGNTDFFPTANKFVWRGLNTDWFNADNWGNCTIPDCNSDVIIPATSTNTGVPYFFPIIQESSATSQPDTYGSGHPAWANANPTGRNDNWRNIAQVRTIRIEYGAKVTIRNGWNLNVCGDFINAKNVAFPPVIKEGLVAEEGATVTFTATGTSPYTAKIIGNFTNNGVGEDNSFASFVVRKKTPEQVVQLEDDIDVRNDLAIINGTLDANQKYILFSGEKFINGISKNSTIYPNGYTNNNYGTFNSFGSSSPIATDDDFATLGGGIPGASFEHGSGTVEFRKSTVGDQIYYREQPVACDDCREAFNNFIVNQQDETRDVNLQLGNLIIENQLVLNKGHIFTSLATPAKEVYVSNSDVGAIANHSDASYIITTLTGNNLTLRRNVNHTGTYDFPVGGESNAGDSDPAGPLNGYRLLTITLNQPLTTASSLRTYFASETPAGTPNLPGTVTDACANNSFLYDLCTGGHWDLKTTNANGAEVTETGPSYNLILPAIDSGAFVCSNANITFMKQTNGASPWGFANSCYVSAGRRDNFNSFSKFGPVSTSEILPVEFLSFDAIRNNKVVDVKWETISERGASHFNVQRSTDGKNFTTIGKVVAKGNANTTQKYLFTDTKPHQGMNYYRLLQVDIDGSETLTNVVAILFEGDGGELIIYPNPSDENTGFNVIVPTQIGAEIELKMVDALGKEVYYQRTKFGGGVIQVPSNFAKGLYTLSVATPTDNFVRKVVIQ</sequence>
<evidence type="ECO:0008006" key="3">
    <source>
        <dbReference type="Google" id="ProtNLM"/>
    </source>
</evidence>
<accession>A0A1I2G8U9</accession>
<name>A0A1I2G8U9_9BACT</name>
<dbReference type="Proteomes" id="UP000199513">
    <property type="component" value="Unassembled WGS sequence"/>
</dbReference>
<keyword evidence="2" id="KW-1185">Reference proteome</keyword>
<proteinExistence type="predicted"/>
<gene>
    <name evidence="1" type="ORF">SAMN04488541_101713</name>
</gene>
<protein>
    <recommendedName>
        <fullName evidence="3">Gliding motility-associated C-terminal domain-containing protein</fullName>
    </recommendedName>
</protein>
<organism evidence="1 2">
    <name type="scientific">Thermoflexibacter ruber</name>
    <dbReference type="NCBI Taxonomy" id="1003"/>
    <lineage>
        <taxon>Bacteria</taxon>
        <taxon>Pseudomonadati</taxon>
        <taxon>Bacteroidota</taxon>
        <taxon>Cytophagia</taxon>
        <taxon>Cytophagales</taxon>
        <taxon>Thermoflexibacteraceae</taxon>
        <taxon>Thermoflexibacter</taxon>
    </lineage>
</organism>
<reference evidence="1 2" key="1">
    <citation type="submission" date="2016-10" db="EMBL/GenBank/DDBJ databases">
        <authorList>
            <person name="de Groot N.N."/>
        </authorList>
    </citation>
    <scope>NUCLEOTIDE SEQUENCE [LARGE SCALE GENOMIC DNA]</scope>
    <source>
        <strain>GEY</strain>
        <strain evidence="2">DSM 9560</strain>
    </source>
</reference>
<dbReference type="STRING" id="1003.SAMN04488541_101713"/>
<dbReference type="InterPro" id="IPR026444">
    <property type="entry name" value="Secre_tail"/>
</dbReference>
<dbReference type="EMBL" id="FONY01000017">
    <property type="protein sequence ID" value="SFF13367.1"/>
    <property type="molecule type" value="Genomic_DNA"/>
</dbReference>
<evidence type="ECO:0000313" key="2">
    <source>
        <dbReference type="Proteomes" id="UP000199513"/>
    </source>
</evidence>
<evidence type="ECO:0000313" key="1">
    <source>
        <dbReference type="EMBL" id="SFF13367.1"/>
    </source>
</evidence>